<feature type="transmembrane region" description="Helical" evidence="5">
    <location>
        <begin position="248"/>
        <end position="265"/>
    </location>
</feature>
<organism evidence="7 8">
    <name type="scientific">Babjeviella inositovora NRRL Y-12698</name>
    <dbReference type="NCBI Taxonomy" id="984486"/>
    <lineage>
        <taxon>Eukaryota</taxon>
        <taxon>Fungi</taxon>
        <taxon>Dikarya</taxon>
        <taxon>Ascomycota</taxon>
        <taxon>Saccharomycotina</taxon>
        <taxon>Pichiomycetes</taxon>
        <taxon>Serinales incertae sedis</taxon>
        <taxon>Babjeviella</taxon>
    </lineage>
</organism>
<keyword evidence="4 5" id="KW-0472">Membrane</keyword>
<dbReference type="InterPro" id="IPR037185">
    <property type="entry name" value="EmrE-like"/>
</dbReference>
<dbReference type="GeneID" id="30146271"/>
<dbReference type="InterPro" id="IPR050186">
    <property type="entry name" value="TPT_transporter"/>
</dbReference>
<evidence type="ECO:0000256" key="4">
    <source>
        <dbReference type="ARBA" id="ARBA00023136"/>
    </source>
</evidence>
<dbReference type="OrthoDB" id="1588579at2759"/>
<accession>A0A1E3QUP2</accession>
<sequence>MITIQETKRRSLSISLQAPFAKQSHGRTLLDTPFFVDPPRGATSSTHSRSGRIFLSTKMLSPIQSSTNLQGMARPRSLSNAYASRNSLGAKLRALMPPVDVKVVTLCLFWYFCSAISNNSTKIILKNFTFPVTLTEAQFLINSLLCLVVISLCASAPRLVPLFPMGTLPPSLTTPKALVPLIFEFITPTQLIISTTLPMGMFQFVGHISSHKATSMIPVSLVHTIKSLSPLTTVLIYRFMFKKPYKTVTYLTLLPLVCGVMMTCMKKKEGVTDEEEYFYTGIFYAFVSMLIFVSQNIFAKNILTLRKTDPLSLSANPTMAKKDQDVKVTDNNNKKLDKLTILFYCSVLGFSLTFPFYAYSELFSNQLCSLRALSPFIVWMMVLNGMAHFVQSLIAFHLLGLITPVNYSVANICKRIVVITVAVAIEGKKMGVLQSSGLGLTIVGLYCYDRWGSGKH</sequence>
<feature type="transmembrane region" description="Helical" evidence="5">
    <location>
        <begin position="137"/>
        <end position="156"/>
    </location>
</feature>
<dbReference type="GO" id="GO:0016020">
    <property type="term" value="C:membrane"/>
    <property type="evidence" value="ECO:0007669"/>
    <property type="project" value="UniProtKB-SubCell"/>
</dbReference>
<evidence type="ECO:0000313" key="8">
    <source>
        <dbReference type="Proteomes" id="UP000094336"/>
    </source>
</evidence>
<reference evidence="8" key="1">
    <citation type="submission" date="2016-05" db="EMBL/GenBank/DDBJ databases">
        <title>Comparative genomics of biotechnologically important yeasts.</title>
        <authorList>
            <consortium name="DOE Joint Genome Institute"/>
            <person name="Riley R."/>
            <person name="Haridas S."/>
            <person name="Wolfe K.H."/>
            <person name="Lopes M.R."/>
            <person name="Hittinger C.T."/>
            <person name="Goker M."/>
            <person name="Salamov A."/>
            <person name="Wisecaver J."/>
            <person name="Long T.M."/>
            <person name="Aerts A.L."/>
            <person name="Barry K."/>
            <person name="Choi C."/>
            <person name="Clum A."/>
            <person name="Coughlan A.Y."/>
            <person name="Deshpande S."/>
            <person name="Douglass A.P."/>
            <person name="Hanson S.J."/>
            <person name="Klenk H.-P."/>
            <person name="Labutti K."/>
            <person name="Lapidus A."/>
            <person name="Lindquist E."/>
            <person name="Lipzen A."/>
            <person name="Meier-Kolthoff J.P."/>
            <person name="Ohm R.A."/>
            <person name="Otillar R.P."/>
            <person name="Pangilinan J."/>
            <person name="Peng Y."/>
            <person name="Rokas A."/>
            <person name="Rosa C.A."/>
            <person name="Scheuner C."/>
            <person name="Sibirny A.A."/>
            <person name="Slot J.C."/>
            <person name="Stielow J.B."/>
            <person name="Sun H."/>
            <person name="Kurtzman C.P."/>
            <person name="Blackwell M."/>
            <person name="Grigoriev I.V."/>
            <person name="Jeffries T.W."/>
        </authorList>
    </citation>
    <scope>NUCLEOTIDE SEQUENCE [LARGE SCALE GENOMIC DNA]</scope>
    <source>
        <strain evidence="8">NRRL Y-12698</strain>
    </source>
</reference>
<keyword evidence="3 5" id="KW-1133">Transmembrane helix</keyword>
<keyword evidence="2 5" id="KW-0812">Transmembrane</keyword>
<name>A0A1E3QUP2_9ASCO</name>
<dbReference type="GO" id="GO:0005783">
    <property type="term" value="C:endoplasmic reticulum"/>
    <property type="evidence" value="ECO:0007669"/>
    <property type="project" value="EnsemblFungi"/>
</dbReference>
<dbReference type="PANTHER" id="PTHR11132">
    <property type="entry name" value="SOLUTE CARRIER FAMILY 35"/>
    <property type="match status" value="1"/>
</dbReference>
<evidence type="ECO:0000313" key="7">
    <source>
        <dbReference type="EMBL" id="ODQ81406.1"/>
    </source>
</evidence>
<dbReference type="STRING" id="984486.A0A1E3QUP2"/>
<evidence type="ECO:0000256" key="2">
    <source>
        <dbReference type="ARBA" id="ARBA00022692"/>
    </source>
</evidence>
<evidence type="ECO:0000256" key="5">
    <source>
        <dbReference type="SAM" id="Phobius"/>
    </source>
</evidence>
<dbReference type="EMBL" id="KV454428">
    <property type="protein sequence ID" value="ODQ81406.1"/>
    <property type="molecule type" value="Genomic_DNA"/>
</dbReference>
<protein>
    <recommendedName>
        <fullName evidence="6">Sugar phosphate transporter domain-containing protein</fullName>
    </recommendedName>
</protein>
<feature type="transmembrane region" description="Helical" evidence="5">
    <location>
        <begin position="177"/>
        <end position="197"/>
    </location>
</feature>
<dbReference type="GO" id="GO:0006888">
    <property type="term" value="P:endoplasmic reticulum to Golgi vesicle-mediated transport"/>
    <property type="evidence" value="ECO:0007669"/>
    <property type="project" value="EnsemblFungi"/>
</dbReference>
<proteinExistence type="predicted"/>
<feature type="domain" description="Sugar phosphate transporter" evidence="6">
    <location>
        <begin position="102"/>
        <end position="448"/>
    </location>
</feature>
<dbReference type="Pfam" id="PF03151">
    <property type="entry name" value="TPT"/>
    <property type="match status" value="1"/>
</dbReference>
<evidence type="ECO:0000256" key="1">
    <source>
        <dbReference type="ARBA" id="ARBA00004141"/>
    </source>
</evidence>
<feature type="transmembrane region" description="Helical" evidence="5">
    <location>
        <begin position="341"/>
        <end position="360"/>
    </location>
</feature>
<evidence type="ECO:0000259" key="6">
    <source>
        <dbReference type="Pfam" id="PF03151"/>
    </source>
</evidence>
<feature type="transmembrane region" description="Helical" evidence="5">
    <location>
        <begin position="372"/>
        <end position="398"/>
    </location>
</feature>
<dbReference type="SUPFAM" id="SSF103481">
    <property type="entry name" value="Multidrug resistance efflux transporter EmrE"/>
    <property type="match status" value="1"/>
</dbReference>
<dbReference type="RefSeq" id="XP_018986734.1">
    <property type="nucleotide sequence ID" value="XM_019128418.1"/>
</dbReference>
<comment type="subcellular location">
    <subcellularLocation>
        <location evidence="1">Membrane</location>
        <topology evidence="1">Multi-pass membrane protein</topology>
    </subcellularLocation>
</comment>
<gene>
    <name evidence="7" type="ORF">BABINDRAFT_160743</name>
</gene>
<dbReference type="Proteomes" id="UP000094336">
    <property type="component" value="Unassembled WGS sequence"/>
</dbReference>
<dbReference type="AlphaFoldDB" id="A0A1E3QUP2"/>
<feature type="transmembrane region" description="Helical" evidence="5">
    <location>
        <begin position="277"/>
        <end position="298"/>
    </location>
</feature>
<evidence type="ECO:0000256" key="3">
    <source>
        <dbReference type="ARBA" id="ARBA00022989"/>
    </source>
</evidence>
<dbReference type="InterPro" id="IPR004853">
    <property type="entry name" value="Sugar_P_trans_dom"/>
</dbReference>
<keyword evidence="8" id="KW-1185">Reference proteome</keyword>